<feature type="compositionally biased region" description="Basic and acidic residues" evidence="3">
    <location>
        <begin position="1017"/>
        <end position="1029"/>
    </location>
</feature>
<evidence type="ECO:0000256" key="2">
    <source>
        <dbReference type="ARBA" id="ARBA00023242"/>
    </source>
</evidence>
<organism evidence="5 6">
    <name type="scientific">Callorhinus ursinus</name>
    <name type="common">Northern fur seal</name>
    <dbReference type="NCBI Taxonomy" id="34884"/>
    <lineage>
        <taxon>Eukaryota</taxon>
        <taxon>Metazoa</taxon>
        <taxon>Chordata</taxon>
        <taxon>Craniata</taxon>
        <taxon>Vertebrata</taxon>
        <taxon>Euteleostomi</taxon>
        <taxon>Mammalia</taxon>
        <taxon>Eutheria</taxon>
        <taxon>Laurasiatheria</taxon>
        <taxon>Carnivora</taxon>
        <taxon>Caniformia</taxon>
        <taxon>Pinnipedia</taxon>
        <taxon>Otariidae</taxon>
        <taxon>Callorhinus</taxon>
    </lineage>
</organism>
<feature type="region of interest" description="Disordered" evidence="3">
    <location>
        <begin position="5985"/>
        <end position="6011"/>
    </location>
</feature>
<feature type="compositionally biased region" description="Basic and acidic residues" evidence="3">
    <location>
        <begin position="6105"/>
        <end position="6114"/>
    </location>
</feature>
<feature type="compositionally biased region" description="Basic and acidic residues" evidence="3">
    <location>
        <begin position="692"/>
        <end position="702"/>
    </location>
</feature>
<feature type="region of interest" description="Disordered" evidence="3">
    <location>
        <begin position="5380"/>
        <end position="5507"/>
    </location>
</feature>
<dbReference type="GO" id="GO:0043034">
    <property type="term" value="C:costamere"/>
    <property type="evidence" value="ECO:0007669"/>
    <property type="project" value="TreeGrafter"/>
</dbReference>
<evidence type="ECO:0000256" key="3">
    <source>
        <dbReference type="SAM" id="MobiDB-lite"/>
    </source>
</evidence>
<feature type="compositionally biased region" description="Polar residues" evidence="3">
    <location>
        <begin position="5906"/>
        <end position="5922"/>
    </location>
</feature>
<feature type="compositionally biased region" description="Low complexity" evidence="3">
    <location>
        <begin position="5137"/>
        <end position="5149"/>
    </location>
</feature>
<dbReference type="PANTHER" id="PTHR23348">
    <property type="entry name" value="PERIAXIN/AHNAK"/>
    <property type="match status" value="1"/>
</dbReference>
<evidence type="ECO:0000259" key="4">
    <source>
        <dbReference type="PROSITE" id="PS50106"/>
    </source>
</evidence>
<sequence>MGRPCRTLIVLPSPNLPSWASHARSFEDPSQSLGALLPSAGGGSRLPSSLPWEAAPWWLRPEDTRGGSAQPQGTLASEQLTPNSFQAPAGMGRELHLGALPPLHCVMGAGAALPHQGELSLQPKVSTAGAGSKEEAAEAILGGVGIGGHVLDGLGLGTCGVAGQQTPISWPSTCLATWGPWELRQVGRALHRGPSVLESRGSRLACTSQALLAPISHRQGNRKYTALAEGSHSGGRGGAGRLEQGPLGSKALVPSVGNGCGWRRSSGRGRAARAGGRFLGGLGELGSPPQAPPPARLGPTPDQSAAPTAFPPSLARWWRGRAPPLLDSALPCTPPPGGEPPRVGTAAPDIHREIEAQRSLQWAGAWVSSPPAVWAPAERASPSPARVPELASITAVSSWISGRQLQPEEPDADTEEDHSVTEGPVDEIIRPRPQGSSPVYEYTVEGASSGLPEDTPRRRASSGSGGRRSWWKRDSGDSQTFSRMSGPQSMQEATEVTLMTEAEAGASGYSVTGGGDQGIFVKQVLKDSSAAKLFSLREGDQLLSTTIFFDNIKYEDALKILQYSEPYKVQFQVKRKRPATEDEEGAARGAQHGPKGSEKQDKDVADGSTETPTQTLEGGGDQERLLAKPREGRRRRPQKERLSWPKFQSITSKHMPGPRRSHSSSEAYGRGDAPDVSPTSTDTEAQLPAEDQEQKAGPDGQRRGRFLNLRFRMGSGKGPTLEGRPSRGVQGGALQAGVVEEAGSCEDRQEAPEATVQSRGEDGTAEVPAGTPIEPGAPSRGALGEGASVASRRRKETKEVTDPEDAVSEGEPGVSSAPQGGEGLREVAQGMEIGIARSALQGKGDAQGRQPEFQIQIPSLKTPVFKFSKERKQDTEGGTAPLVQGHGQGGTTAQETRPAGAGAPGPQLAAPEKPKAHLPEREGGGAGGAEEGHRGRGKKDGDKDKGGREERWTVLKFNMPSFTRSPRKGARAAGEKPALASDQETGSTVTVKPLQAEGKEILEDKERDTRGGQPPGPEERGPELEREQGDLSLGDQEVAATDGKFKMPSFGASAPSKDLGTSVDVSGPRVRAEATLPSLGGEVRAPEGAVQVPSADTDLPGEELEVSPPEGEVAVSGLEGKAAGVKIKGQLPKVQMPSLKMAKVDIKAPQVDIKGPKLDLKGAKGEVSVPDMEVLLPTVNVDAQVPGAKVEGALSVGDKEVAARESKFKMPKFKMPSFSMSVPSKDLGTSVDMEVSVPKVRAEATQPSLGREVQAPEGAIQVPTADIDLPGEELEVSIPEGEVAVTGPKGKAEGVKIKGQLPKVQMPSLKMPKVDIKAPQVDIKGPKLDLKGAKGEVSTPDMEVSLPSVEVDTQVSGAKVEADLSLEVKEVAARDSKFKMPKFKMPSFGTSAPSKSLEASVAASLPKVQAEVSMPSIQADVKTSDVTIELPSADLDVKTASVGLKLPEGQEPEGKLQEPSATAGLKGHLPKVQMPSIKMPKVDFKAPQVDIRGPKLDLKGTKGEVSAPDMGVSLPTMELDTQVLGTKVEADLSIGDKEVASRDSKFKMPKFKMPSFGASVPSKDLGTSVDVLVPNVGTETTQPSLGREVRAPEGAVQVATADIDLPGGELEVSFPEGEVAVSGLKGKAEGVKIKGQLPKEQMPSLKMAKEDIKAPHVNIKAPQVDIKGPKLDLKGAKGEVRAPNVEVSLPRVEGDAQVSFAKVESDLSLEDKEVAIRDSKFKMPKFKMPSFGASVPSKDLGTSVDVSVPKVRAETTLPSLGGEVRAPEGAILVPAADIDLPVGELEVSLPEGEVPVSGLKGKAERVKIKGQLTKVQMPSLKMPKVDIKAPQVDIKGPKLDLKGVKGEVSAPDGKVSLPSMEVDSQVPDAKVEADLSVGEKEVAARDSKFKMPKFKMPSFSASGLSKSLEASADASLPKVQVEVSMPSIQADVKTSDVTFELPSADLDIKTVSVGLKLPESQDPKGELQERSAAGGLKGLLPKMQMPSIKMPKVDFKDPQVDIKGPKLDLKGAKGEVSAPDMEMSLPTVEVDAQVPEAKLEADLSVGDKEVAARDSKFKMPKFKMPSFGASEPSKDLGTSVDMSVPKVGAEATLPSLGGEVRAPEGAVQVPTADIDLPGGELEVSLPKGEVAMSGLKGKSEGVKIKGQLPKMQMPSLKMPTVDTKAPQVDIKAHQVDIKGPELDLKGTKGEVSVPDMEVFLPCMEVDAQVPGPKVEADLSLGDKEVATRDSKFKMPKFKMPSFGALVPSKSMEASVDVSLPKVQAEVSMSSIQADVKTSDVTIELPSAHLDIKTASVGLKLPEGQVPEGECQETSAAGGLKGHLPMVQIPSIKMPKVDSKAPQVDIRGPKPDLKDTKGEVSAPNMEVSLPTVELDAQVPSAKVEADLTLGDKEVASRDSKFKMPKLKMPSFDVSVPSQDLGTSMDVEVSPPKVRAEATLPSLGREVQAPEGAVQVPTADIDLSGEELEVSLPEGEVAVSRLKDKAERVKIKGQLPKVQMPSLKMPKVDIKAPQVDIKAPQVDIKGPKLDLKGAKGEVSTPDVEVSLPRVEVDAQVPGAKVEADLSLGDKEVASRDSKFKMPKFKMPSFGTSAPSKDLGTCVDVSVPKVRAEATLPSLGGKVQAPEDAVQVATADIDLPGGELEVSLPKEEVAVSRLKGKAEGVKIKGHLPKVHMPSLKIPTVDIKAPQVDIKGPKLDLKGAKGEVSAPDMEVSLPTVEVDAQVPSAKGEADLSMGDKDVAAGDSKFKMPKFKMPSFGTSVPSKSLEASVDPSLPKVQAEVSMPSIQADVKTSDMTIELPSADLDVKTASVGLKLPEGQVPEGELQEPSASGRLKGHLPKGQMPSVKMPKVDSKAPQVDIRGPILDLKGAKGEVSTPDMEVSLPSVKEDAQVSGAKVEADLSVGEKEVASRDSKFKMPKFKMPSFGVSAPNKDLGTSMDMEVSLPKARAEATLPSLERKVRVPEGAIQVPTADIDLHGGDLEVSLPEGEVAVSGLKGKAEGVRIKSQLPKMQMPSLKMPKVDIKAPQVDIKAPQVDIKGPKLDLKGAKGEVSIPDVEMSLPSMEVDAQVPGSKEEADQSLGDKEVATRDSKFKMPKFKMPSFSTSAPSKDLGISVDVSVPKVGTEATLPSLGGEVRAPEGAVQVATADIDLPGGELEVSLPEGEVAVSGLKGKAEGVKIKSQLPKMQMPRMKIPTVDIKVPQVDIKAPQVDIKGPKLDLKGAKGEVSAPDMEVSLPSVEVDAQVPDAKLEADQSLGDKEVAARDSKFKMPKFKIPSFGASVPSESFEVSVDPSLPKVQAEVSMPSIQTDIKTSEVTFERPSADLDVKTALVGLKIPEGQVPEGELQEPSASGRLKGHLPKVQMPSVKMPKVDFKAPQADIRGPKLDLKGAKGEVSTPDKEASLPAVEVDTQVPSTKGEADLSMGDKEVATRDSKFKMPKFKMPSFGMWVPSKDLGTSMDVDVSLSKARAEATLPSLGKEVRAPEGAIQVPTADIDLPAEELELSVPEGEVAVTGPKGKAEGVKIKGQLPKVQMPSLKMDIKDIKMPKVDIKAPQVDIKGPKLDLKGAKVEVSTPEVEMSLPSMEMDAQVPGAKVEADLSLGDKEVAARDSKFKMPKFKMPSFSSSVPSKDLRTSVDMSGPKVGVEATLPSLGREVLAPEGDVLVATADINLPGSELEVSLPEGEVAVSGLKGKAERFNIKGQLPNVQMPSLKMPTVDIRAHKVDIKAPQVDIKGPKLDLKGAKEEVRAPDVEVSLPSLEVDAQVPEAKLEADLSPEDKEVATRDSKFKMPKFKTPSFGASAQSKDLGTSVDVEVSMPSVRAKATLPSLGREVQDPEVAVQVPTADINLPVEELEVSLPEGDVAVSGLKDKAEGVKIKGQLPKVQMPSLKLPKVDIKAPQVDIMAPQVDIRAPKMDLNGAKGEVSAPKVEVSLPSVEVDTQVPSAKVEADLSLGDKEVAARDSKFKMPKFKMPSFGASAQSKDLGTSMDMSLPKVGAEATLPSLGGEVRTPEGAVQVPTADTDLPGGDLEVSPPEGEVAVSELEGKAEGVKIKGQRPKVQIPSLKMPMVDIKAPQVDIKGPKLDLKGAKGEVSATNVEASLPTLEVDAQVPGAKVEADLSMGDKEVADRDSKLKMPKFKMPSFGTSAPSKDLGTSMDVSLPKVGAKATLPSLGGEMKAPDGAVQRPTADIDLPGGELQVSLPEGEVAVSELKGKAEGVKFKGQLPKAQMPSLKMPKVDIKAPQVDVKVPQVDIKRPKLDLKCTKGEISSPDMVVSLPRVEVDAQVPGTKVEADLSLGDKEVAARDSKFKMPKFKMPSFGASAPSKSLEAPVDASLPKVQAEVSMSSIQADVKTCDMTIELPSADLDIKTGLVGLKIPEGQVPEGELQEPSATGGLKGHLPKMQMPSIKMPKVDLKTSQVDIKGPKLDLKGAKGEMSAPEVEVSLPSGEVDAQVPRTKVEADLSMGDKEVATRDSKFKMPSFGTSAPSKDLGTSVDILVPKVGAKATLPSLGGEVRAPEGAVHVPTADIDLPGGELEVSPPRRKEGVKIKGQLPKVQMPSLKMPKMDIKAPQVDIKASQVDIKGPKLDLKGAKGKVSTPDMEVSLPTVEVDAQVSSAKVEADLSLGDKEVAARDSKFKMPKFKMPSFGASAPSKSLEASVDASLPKVQAEVSMPSIQADVKTSDVTIELPSADLDIKTASVGLKLPEGQVPEGELQEPSASGRLKGHLPKVQMPSIKMPKLDIMGPKLDLKGAKGEVSTPDVEVSLPTVEVDAQVPEAKVEADLSVGDKEVAARDSKFKMPKFKMPSFGVSAPSKDLGTSVDLDVSVPKVGAKATLPSLGGEVRAPEGAVQVPTADINLPGEELEVSLPEGEVAVSGPKGKAEGVKIKGQLPKVQMPSLKMPKVDIKAPQVDIKGPKVDLKGAKGEVSAPDVEVSLPSVEVSAQVSSAKVEADLSLGDKEVAAGDSKFKMPKFKMPSFGTSAPSKSLEASVDASLPKVQAEVSMPSIQADVKTSDVTIELPSAHLDVKTASVGLKLPEGQVPKEELKEPSAAAGLKGHLPKVQMPSIKMPKVDSKAPQVDIKGPKLDLNQDAKGEVSAPDVEVSLPTVEVDAQVPVAKLDSSSGEVEVFSKAAKFKFPKISISSSRTSPSKPSLVSPGLDIPDKVTQNSLSSGLRDPVVSGGDQHAFHMEGDVALSVGKEGEKSKSKKSHFKLPKVFSPPGKADKGFVASAEETEVPLPVRASASPLESGHGEPLGTPVASVETSLPLSRPGWLSGPHGESSCLSPSEGVTLTKYQVTVPRGPVPSELPCETPSRSQLHAQLPSMAGAGDLPSSESILLSQPDGHTSPVDIVLPESYGRVTFPKFHRPKFRLSLPTSAAAVVEPGAAERAPPTSPPLAAQGLDSSVEEATAFPVPEGHLPPAGVSASTVAEGQAGTAGTSAVAPEEAPAEGAGRKGKGRPVTAPRLKLPSFSWSPKKGAESKADPGHSPAVTADALGSPPRGPVTPAEAGADVSLGKDGEAGAVRTPALAQLKVAPPGMEASTRGAGLPRGDPGLALAGSTDTASGKGGVGGAGTAAGPPEGADVSLHLPEAPVPSAGFVKPDLSPGDATVEGSLSTGHLPLPKHGLSLRDSTQEHGPGDSSASQLCGDVMASLVEDPLQPSPAVGSPERDAAVGEAPAGSRESWFRMPSLRLPGFGRPHKERVGSAGLGAQRPAPVTAGVQGEGEAVVGMQSPDACAPASEVDAAKSLQPPEAGADGAAVGSPASSYADVLRRDLDLHASVGPSASEVRVRPGAGSLPLQLHGVLAEPRGPPGEAGEPLLPGPAGQGLGRRAQGAEGPPSQPEGPVRLRASSTDVPSQVSVVNVGQVWEDSVLRVQFPKLKVPRFSFPAPSLEPDIFVPSVRELSSCPQSGPDTALLEQSPSGRGTSIPKAPVALGLSSEAAPICKVRVHIQGAEAASRKVAVHSTVTAGYTELSGPEAFPTQIVQESEVPASETQTPSRGFSLLKGRVPEPPPRARVHLVTTECGLRGRLREAQEPVPGADPVSGDLQPDTGEPFEIICPSVDMPGPPACSSDLHSGHGRADSCSDEEPAEILEFLPEEGQEAEEAEAPKAKPEGRRSSGLFRFWLPSIGFSSSASETSADSQADAQRPAPVQTQPEAQTPPSQEKGGWFRFPKLGFSSSATKKSKSEEEEVSLAEQSLQEEAGTFYDARESFSPEETGAGELAEAAGARRGSGTMVTSAARTELILLEQDGAASQQSAPRPATK</sequence>
<protein>
    <submittedName>
        <fullName evidence="6">Protein AHNAK2</fullName>
    </submittedName>
</protein>
<feature type="region of interest" description="Disordered" evidence="3">
    <location>
        <begin position="2816"/>
        <end position="2853"/>
    </location>
</feature>
<feature type="compositionally biased region" description="Low complexity" evidence="3">
    <location>
        <begin position="898"/>
        <end position="911"/>
    </location>
</feature>
<feature type="compositionally biased region" description="Basic and acidic residues" evidence="3">
    <location>
        <begin position="997"/>
        <end position="1010"/>
    </location>
</feature>
<feature type="region of interest" description="Disordered" evidence="3">
    <location>
        <begin position="571"/>
        <end position="1112"/>
    </location>
</feature>
<dbReference type="InParanoid" id="A0A3Q7P7E7"/>
<feature type="compositionally biased region" description="Basic and acidic residues" evidence="3">
    <location>
        <begin position="4116"/>
        <end position="4130"/>
    </location>
</feature>
<dbReference type="SMART" id="SM00228">
    <property type="entry name" value="PDZ"/>
    <property type="match status" value="1"/>
</dbReference>
<feature type="region of interest" description="Disordered" evidence="3">
    <location>
        <begin position="3337"/>
        <end position="3402"/>
    </location>
</feature>
<gene>
    <name evidence="6" type="primary">AHNAK2</name>
</gene>
<feature type="region of interest" description="Disordered" evidence="3">
    <location>
        <begin position="277"/>
        <end position="310"/>
    </location>
</feature>
<dbReference type="Proteomes" id="UP000286641">
    <property type="component" value="Unplaced"/>
</dbReference>
<feature type="compositionally biased region" description="Basic and acidic residues" evidence="3">
    <location>
        <begin position="5078"/>
        <end position="5090"/>
    </location>
</feature>
<feature type="region of interest" description="Disordered" evidence="3">
    <location>
        <begin position="5045"/>
        <end position="5095"/>
    </location>
</feature>
<feature type="region of interest" description="Disordered" evidence="3">
    <location>
        <begin position="6131"/>
        <end position="6234"/>
    </location>
</feature>
<comment type="subcellular location">
    <subcellularLocation>
        <location evidence="1">Nucleus</location>
    </subcellularLocation>
</comment>
<reference evidence="6" key="2">
    <citation type="submission" date="2025-08" db="UniProtKB">
        <authorList>
            <consortium name="RefSeq"/>
        </authorList>
    </citation>
    <scope>IDENTIFICATION</scope>
    <source>
        <tissue evidence="6">Blood</tissue>
    </source>
</reference>
<dbReference type="FunFam" id="2.30.42.10:FF:000225">
    <property type="entry name" value="AHNAK2 isoform 1"/>
    <property type="match status" value="1"/>
</dbReference>
<dbReference type="InterPro" id="IPR036034">
    <property type="entry name" value="PDZ_sf"/>
</dbReference>
<dbReference type="SUPFAM" id="SSF50156">
    <property type="entry name" value="PDZ domain-like"/>
    <property type="match status" value="1"/>
</dbReference>
<feature type="compositionally biased region" description="Polar residues" evidence="3">
    <location>
        <begin position="6150"/>
        <end position="6161"/>
    </location>
</feature>
<evidence type="ECO:0000313" key="5">
    <source>
        <dbReference type="Proteomes" id="UP000286641"/>
    </source>
</evidence>
<feature type="compositionally biased region" description="Low complexity" evidence="3">
    <location>
        <begin position="6131"/>
        <end position="6145"/>
    </location>
</feature>
<feature type="compositionally biased region" description="Basic and acidic residues" evidence="3">
    <location>
        <begin position="621"/>
        <end position="630"/>
    </location>
</feature>
<accession>A0A3Q7P7E7</accession>
<feature type="compositionally biased region" description="Basic and acidic residues" evidence="3">
    <location>
        <begin position="595"/>
        <end position="605"/>
    </location>
</feature>
<keyword evidence="5" id="KW-1185">Reference proteome</keyword>
<feature type="compositionally biased region" description="Basic and acidic residues" evidence="3">
    <location>
        <begin position="930"/>
        <end position="953"/>
    </location>
</feature>
<feature type="region of interest" description="Disordered" evidence="3">
    <location>
        <begin position="6095"/>
        <end position="6114"/>
    </location>
</feature>
<feature type="region of interest" description="Disordered" evidence="3">
    <location>
        <begin position="4116"/>
        <end position="4192"/>
    </location>
</feature>
<name>A0A3Q7P7E7_CALUR</name>
<feature type="region of interest" description="Disordered" evidence="3">
    <location>
        <begin position="5654"/>
        <end position="5678"/>
    </location>
</feature>
<evidence type="ECO:0000256" key="1">
    <source>
        <dbReference type="ARBA" id="ARBA00004123"/>
    </source>
</evidence>
<evidence type="ECO:0000313" key="6">
    <source>
        <dbReference type="RefSeq" id="XP_025726217.1"/>
    </source>
</evidence>
<dbReference type="GO" id="GO:0043484">
    <property type="term" value="P:regulation of RNA splicing"/>
    <property type="evidence" value="ECO:0007669"/>
    <property type="project" value="TreeGrafter"/>
</dbReference>
<dbReference type="InterPro" id="IPR001478">
    <property type="entry name" value="PDZ"/>
</dbReference>
<dbReference type="InterPro" id="IPR052082">
    <property type="entry name" value="Myelin_sheath_structural"/>
</dbReference>
<feature type="compositionally biased region" description="Gly residues" evidence="3">
    <location>
        <begin position="5562"/>
        <end position="5571"/>
    </location>
</feature>
<feature type="region of interest" description="Disordered" evidence="3">
    <location>
        <begin position="5906"/>
        <end position="5926"/>
    </location>
</feature>
<keyword evidence="2" id="KW-0539">Nucleus</keyword>
<dbReference type="Gene3D" id="2.30.42.10">
    <property type="match status" value="1"/>
</dbReference>
<dbReference type="PROSITE" id="PS50106">
    <property type="entry name" value="PDZ"/>
    <property type="match status" value="1"/>
</dbReference>
<feature type="compositionally biased region" description="Low complexity" evidence="3">
    <location>
        <begin position="5802"/>
        <end position="5834"/>
    </location>
</feature>
<feature type="region of interest" description="Disordered" evidence="3">
    <location>
        <begin position="5137"/>
        <end position="5180"/>
    </location>
</feature>
<feature type="compositionally biased region" description="Basic and acidic residues" evidence="3">
    <location>
        <begin position="3379"/>
        <end position="3399"/>
    </location>
</feature>
<feature type="region of interest" description="Disordered" evidence="3">
    <location>
        <begin position="2336"/>
        <end position="2359"/>
    </location>
</feature>
<feature type="domain" description="PDZ" evidence="4">
    <location>
        <begin position="495"/>
        <end position="562"/>
    </location>
</feature>
<feature type="compositionally biased region" description="Basic and acidic residues" evidence="3">
    <location>
        <begin position="2346"/>
        <end position="2357"/>
    </location>
</feature>
<dbReference type="GO" id="GO:0005634">
    <property type="term" value="C:nucleus"/>
    <property type="evidence" value="ECO:0007669"/>
    <property type="project" value="UniProtKB-SubCell"/>
</dbReference>
<feature type="compositionally biased region" description="Polar residues" evidence="3">
    <location>
        <begin position="477"/>
        <end position="492"/>
    </location>
</feature>
<feature type="compositionally biased region" description="Acidic residues" evidence="3">
    <location>
        <begin position="6095"/>
        <end position="6104"/>
    </location>
</feature>
<reference key="1">
    <citation type="submission" date="2019-01" db="UniProtKB">
        <authorList>
            <consortium name="RefSeq"/>
        </authorList>
    </citation>
    <scope>IDENTIFICATION</scope>
</reference>
<feature type="compositionally biased region" description="Basic and acidic residues" evidence="3">
    <location>
        <begin position="912"/>
        <end position="923"/>
    </location>
</feature>
<dbReference type="CTD" id="113146"/>
<feature type="region of interest" description="Disordered" evidence="3">
    <location>
        <begin position="6064"/>
        <end position="6085"/>
    </location>
</feature>
<feature type="region of interest" description="Disordered" evidence="3">
    <location>
        <begin position="5800"/>
        <end position="5849"/>
    </location>
</feature>
<feature type="compositionally biased region" description="Low complexity" evidence="3">
    <location>
        <begin position="6214"/>
        <end position="6233"/>
    </location>
</feature>
<feature type="region of interest" description="Disordered" evidence="3">
    <location>
        <begin position="5532"/>
        <end position="5641"/>
    </location>
</feature>
<dbReference type="RefSeq" id="XP_025726217.1">
    <property type="nucleotide sequence ID" value="XM_025870432.1"/>
</dbReference>
<proteinExistence type="predicted"/>
<dbReference type="PANTHER" id="PTHR23348:SF37">
    <property type="entry name" value="PROTEIN AHNAK2"/>
    <property type="match status" value="1"/>
</dbReference>
<feature type="region of interest" description="Disordered" evidence="3">
    <location>
        <begin position="401"/>
        <end position="492"/>
    </location>
</feature>